<evidence type="ECO:0000259" key="2">
    <source>
        <dbReference type="SMART" id="SM01324"/>
    </source>
</evidence>
<gene>
    <name evidence="3" type="ORF">SAMN04488029_3194</name>
</gene>
<dbReference type="Gene3D" id="1.20.58.1690">
    <property type="match status" value="1"/>
</dbReference>
<feature type="signal peptide" evidence="1">
    <location>
        <begin position="1"/>
        <end position="18"/>
    </location>
</feature>
<dbReference type="EMBL" id="FWYF01000003">
    <property type="protein sequence ID" value="SMD37021.1"/>
    <property type="molecule type" value="Genomic_DNA"/>
</dbReference>
<reference evidence="3 4" key="1">
    <citation type="submission" date="2017-04" db="EMBL/GenBank/DDBJ databases">
        <authorList>
            <person name="Afonso C.L."/>
            <person name="Miller P.J."/>
            <person name="Scott M.A."/>
            <person name="Spackman E."/>
            <person name="Goraichik I."/>
            <person name="Dimitrov K.M."/>
            <person name="Suarez D.L."/>
            <person name="Swayne D.E."/>
        </authorList>
    </citation>
    <scope>NUCLEOTIDE SEQUENCE [LARGE SCALE GENOMIC DNA]</scope>
    <source>
        <strain evidence="3 4">DSM 26133</strain>
    </source>
</reference>
<sequence>MKKLLLLIFVISQFAAFAQVPDQQPIPEFVLKGKSMNELRIMRNEIFARYGYIFNSQDLSEYFETKLWYNPTSSNVDDKLTDIDKSNIDRILKFENLAKDSFNPSVATETEAYFRVYEDPISGDRLETSRNVTFHRHYKYGMIRKVVERTFTGAEKLPTVIYAETTDSSKPFWETTKYYDDLEFESNYFQAIEYGCCGAENYGELFSYDSDEPFLKFNKNYYTVDIPNSKIHMFLGYCHEHSGRDGTTISTLYLSTLDGVVSSITFVATTQQSKEDLPWYWTPKIELRTENEENKIIRDGQEIRLWGSNFAKSLSNINDFSVFIEFWSEGTGEKAQFNIPITNGRFYGANELNTKITVNLE</sequence>
<dbReference type="InterPro" id="IPR038434">
    <property type="entry name" value="YARHG_sf"/>
</dbReference>
<dbReference type="OrthoDB" id="353549at2"/>
<evidence type="ECO:0000313" key="3">
    <source>
        <dbReference type="EMBL" id="SMD37021.1"/>
    </source>
</evidence>
<dbReference type="STRING" id="692418.SAMN04488029_3194"/>
<accession>A0A1W2GKC9</accession>
<name>A0A1W2GKC9_REIFA</name>
<evidence type="ECO:0000256" key="1">
    <source>
        <dbReference type="SAM" id="SignalP"/>
    </source>
</evidence>
<dbReference type="Proteomes" id="UP000192472">
    <property type="component" value="Unassembled WGS sequence"/>
</dbReference>
<feature type="chain" id="PRO_5012913097" evidence="1">
    <location>
        <begin position="19"/>
        <end position="361"/>
    </location>
</feature>
<keyword evidence="1" id="KW-0732">Signal</keyword>
<dbReference type="SMART" id="SM01324">
    <property type="entry name" value="YARHG"/>
    <property type="match status" value="1"/>
</dbReference>
<protein>
    <submittedName>
        <fullName evidence="3">YARHG domain-containing protein</fullName>
    </submittedName>
</protein>
<organism evidence="3 4">
    <name type="scientific">Reichenbachiella faecimaris</name>
    <dbReference type="NCBI Taxonomy" id="692418"/>
    <lineage>
        <taxon>Bacteria</taxon>
        <taxon>Pseudomonadati</taxon>
        <taxon>Bacteroidota</taxon>
        <taxon>Cytophagia</taxon>
        <taxon>Cytophagales</taxon>
        <taxon>Reichenbachiellaceae</taxon>
        <taxon>Reichenbachiella</taxon>
    </lineage>
</organism>
<proteinExistence type="predicted"/>
<keyword evidence="4" id="KW-1185">Reference proteome</keyword>
<dbReference type="RefSeq" id="WP_084373824.1">
    <property type="nucleotide sequence ID" value="NZ_FWYF01000003.1"/>
</dbReference>
<dbReference type="AlphaFoldDB" id="A0A1W2GKC9"/>
<dbReference type="Pfam" id="PF13308">
    <property type="entry name" value="YARHG"/>
    <property type="match status" value="1"/>
</dbReference>
<evidence type="ECO:0000313" key="4">
    <source>
        <dbReference type="Proteomes" id="UP000192472"/>
    </source>
</evidence>
<feature type="domain" description="YARHG" evidence="2">
    <location>
        <begin position="13"/>
        <end position="96"/>
    </location>
</feature>
<dbReference type="InterPro" id="IPR025582">
    <property type="entry name" value="YARHG_dom"/>
</dbReference>